<organism evidence="1 2">
    <name type="scientific">Endozoicomonas gorgoniicola</name>
    <dbReference type="NCBI Taxonomy" id="1234144"/>
    <lineage>
        <taxon>Bacteria</taxon>
        <taxon>Pseudomonadati</taxon>
        <taxon>Pseudomonadota</taxon>
        <taxon>Gammaproteobacteria</taxon>
        <taxon>Oceanospirillales</taxon>
        <taxon>Endozoicomonadaceae</taxon>
        <taxon>Endozoicomonas</taxon>
    </lineage>
</organism>
<comment type="caution">
    <text evidence="1">The sequence shown here is derived from an EMBL/GenBank/DDBJ whole genome shotgun (WGS) entry which is preliminary data.</text>
</comment>
<keyword evidence="2" id="KW-1185">Reference proteome</keyword>
<name>A0ABT3MV81_9GAMM</name>
<accession>A0ABT3MV81</accession>
<evidence type="ECO:0000313" key="2">
    <source>
        <dbReference type="Proteomes" id="UP001209854"/>
    </source>
</evidence>
<dbReference type="Proteomes" id="UP001209854">
    <property type="component" value="Unassembled WGS sequence"/>
</dbReference>
<gene>
    <name evidence="1" type="ORF">NX722_11700</name>
</gene>
<reference evidence="1 2" key="1">
    <citation type="submission" date="2022-10" db="EMBL/GenBank/DDBJ databases">
        <title>High-quality genome sequences of two octocoral-associated bacteria, Endozoicomonas euniceicola EF212 and Endozoicomonas gorgoniicola PS125.</title>
        <authorList>
            <person name="Chiou Y.-J."/>
            <person name="Chen Y.-H."/>
        </authorList>
    </citation>
    <scope>NUCLEOTIDE SEQUENCE [LARGE SCALE GENOMIC DNA]</scope>
    <source>
        <strain evidence="1 2">PS125</strain>
    </source>
</reference>
<evidence type="ECO:0000313" key="1">
    <source>
        <dbReference type="EMBL" id="MCW7553290.1"/>
    </source>
</evidence>
<proteinExistence type="predicted"/>
<protein>
    <submittedName>
        <fullName evidence="1">Uncharacterized protein</fullName>
    </submittedName>
</protein>
<dbReference type="EMBL" id="JAPFCC010000001">
    <property type="protein sequence ID" value="MCW7553290.1"/>
    <property type="molecule type" value="Genomic_DNA"/>
</dbReference>
<sequence length="198" mass="22968">MLEYTNRAGKTYYLRKSVTKTGKPRYFFSQKIEGKGEPVELLPEGREIYERVEDGQVFLRKHQTKHFLEEETVLIESLLATKPMPFRYLYQENGKYLTIYETNLASALCNGGNDLMSHSIFKKTEDVAAQLVSTGGFTAVLRFYRDDPESKQCTVERFCFLGRIDDWICINGSDSFKKLAEKYIRLLGTDEFYNPLYG</sequence>
<dbReference type="RefSeq" id="WP_265442352.1">
    <property type="nucleotide sequence ID" value="NZ_JAPFCC010000001.1"/>
</dbReference>